<name>A0A166K9S9_9AGAM</name>
<organism evidence="7 8">
    <name type="scientific">Athelia psychrophila</name>
    <dbReference type="NCBI Taxonomy" id="1759441"/>
    <lineage>
        <taxon>Eukaryota</taxon>
        <taxon>Fungi</taxon>
        <taxon>Dikarya</taxon>
        <taxon>Basidiomycota</taxon>
        <taxon>Agaricomycotina</taxon>
        <taxon>Agaricomycetes</taxon>
        <taxon>Agaricomycetidae</taxon>
        <taxon>Atheliales</taxon>
        <taxon>Atheliaceae</taxon>
        <taxon>Athelia</taxon>
    </lineage>
</organism>
<dbReference type="PRINTS" id="PR00109">
    <property type="entry name" value="TYRKINASE"/>
</dbReference>
<dbReference type="SUPFAM" id="SSF56112">
    <property type="entry name" value="Protein kinase-like (PK-like)"/>
    <property type="match status" value="1"/>
</dbReference>
<proteinExistence type="predicted"/>
<sequence length="692" mass="76516">MTSMTVFNTHGTAQGTVNNVNGTLTHQDIAGDYIGTQNNYNDSPSRRGTPVTESEEAPTPQDRKQDRRQGGRRGPWPSARSADTTSRPFTGAEPLDPPVPLHRQSSPSARGTVQPLEQLAEEVLSLTPAPYLKRIWGPFEYIWLDSQQAQASAGQLKALVRSIAQLLGALYEHDHLGNLKDSHAAPLNDLHGVLEDIAQFLCKLQANSEPLKLLLSKTDRIAQIDARQCKILESARAFQIPQLIDMEGVVTAMDEGRAADQTALYERFDAMEKNTGQLDKELGARHTLYGDLPPELTNQAMAVSVRRYLKHEPHVGDDRERQFFEFVARHLSYTIGRARTPDNDTWDWMVSKYDLEFEQEPIGSGGFGQILLGRLGSKEVAVKMFQSQEGVTPQPQVVRGEIETWLKLRHPNVLEFLAANVSDEKPFIVMPYMKNGNAREYLKSHRTCNRVKLLHDASLGLNYLHEQRIVHGDIKAANILIDDEGGAVIADFGLSRVKSDITSSTRQHSAKSAGRQSVTGGSRNWMAPELFNGKEPGRRCDVYSFGITIYEIISGKVPFGNLGPDGLFDAVVTRDARPPRPPNLTNGHKVWDLAEDCWKKSASKRPTAGKICERLKDAMADTNNYHSEGASSISSSCNSQDSTSTESYSTAGTSHHSGDQSGVAERKQDDGHTPFTPVQPAHPINIRRQTTA</sequence>
<dbReference type="InterPro" id="IPR000719">
    <property type="entry name" value="Prot_kinase_dom"/>
</dbReference>
<dbReference type="PROSITE" id="PS00108">
    <property type="entry name" value="PROTEIN_KINASE_ST"/>
    <property type="match status" value="1"/>
</dbReference>
<dbReference type="Pfam" id="PF07714">
    <property type="entry name" value="PK_Tyr_Ser-Thr"/>
    <property type="match status" value="1"/>
</dbReference>
<dbReference type="GO" id="GO:0005524">
    <property type="term" value="F:ATP binding"/>
    <property type="evidence" value="ECO:0007669"/>
    <property type="project" value="UniProtKB-UniRule"/>
</dbReference>
<evidence type="ECO:0000256" key="1">
    <source>
        <dbReference type="ARBA" id="ARBA00022527"/>
    </source>
</evidence>
<dbReference type="STRING" id="436010.A0A166K9S9"/>
<keyword evidence="3 4" id="KW-0067">ATP-binding</keyword>
<dbReference type="OrthoDB" id="10261027at2759"/>
<dbReference type="Gene3D" id="1.10.510.10">
    <property type="entry name" value="Transferase(Phosphotransferase) domain 1"/>
    <property type="match status" value="1"/>
</dbReference>
<gene>
    <name evidence="7" type="ORF">FIBSPDRAFT_890915</name>
</gene>
<evidence type="ECO:0000313" key="8">
    <source>
        <dbReference type="Proteomes" id="UP000076532"/>
    </source>
</evidence>
<evidence type="ECO:0000256" key="5">
    <source>
        <dbReference type="SAM" id="MobiDB-lite"/>
    </source>
</evidence>
<keyword evidence="1" id="KW-0418">Kinase</keyword>
<feature type="compositionally biased region" description="Low complexity" evidence="5">
    <location>
        <begin position="626"/>
        <end position="644"/>
    </location>
</feature>
<dbReference type="GO" id="GO:0004674">
    <property type="term" value="F:protein serine/threonine kinase activity"/>
    <property type="evidence" value="ECO:0007669"/>
    <property type="project" value="UniProtKB-KW"/>
</dbReference>
<keyword evidence="8" id="KW-1185">Reference proteome</keyword>
<keyword evidence="1" id="KW-0808">Transferase</keyword>
<feature type="domain" description="Protein kinase" evidence="6">
    <location>
        <begin position="356"/>
        <end position="619"/>
    </location>
</feature>
<evidence type="ECO:0000313" key="7">
    <source>
        <dbReference type="EMBL" id="KZP21681.1"/>
    </source>
</evidence>
<protein>
    <submittedName>
        <fullName evidence="7">Kinase-like protein</fullName>
    </submittedName>
</protein>
<dbReference type="InterPro" id="IPR008271">
    <property type="entry name" value="Ser/Thr_kinase_AS"/>
</dbReference>
<accession>A0A166K9S9</accession>
<dbReference type="InterPro" id="IPR017441">
    <property type="entry name" value="Protein_kinase_ATP_BS"/>
</dbReference>
<keyword evidence="1" id="KW-0723">Serine/threonine-protein kinase</keyword>
<dbReference type="PANTHER" id="PTHR44329">
    <property type="entry name" value="SERINE/THREONINE-PROTEIN KINASE TNNI3K-RELATED"/>
    <property type="match status" value="1"/>
</dbReference>
<dbReference type="InterPro" id="IPR011009">
    <property type="entry name" value="Kinase-like_dom_sf"/>
</dbReference>
<dbReference type="InterPro" id="IPR001245">
    <property type="entry name" value="Ser-Thr/Tyr_kinase_cat_dom"/>
</dbReference>
<keyword evidence="2 4" id="KW-0547">Nucleotide-binding</keyword>
<dbReference type="SMART" id="SM00220">
    <property type="entry name" value="S_TKc"/>
    <property type="match status" value="1"/>
</dbReference>
<dbReference type="EMBL" id="KV417545">
    <property type="protein sequence ID" value="KZP21681.1"/>
    <property type="molecule type" value="Genomic_DNA"/>
</dbReference>
<dbReference type="AlphaFoldDB" id="A0A166K9S9"/>
<evidence type="ECO:0000256" key="4">
    <source>
        <dbReference type="PROSITE-ProRule" id="PRU10141"/>
    </source>
</evidence>
<dbReference type="PROSITE" id="PS50011">
    <property type="entry name" value="PROTEIN_KINASE_DOM"/>
    <property type="match status" value="1"/>
</dbReference>
<feature type="region of interest" description="Disordered" evidence="5">
    <location>
        <begin position="1"/>
        <end position="20"/>
    </location>
</feature>
<evidence type="ECO:0000256" key="3">
    <source>
        <dbReference type="ARBA" id="ARBA00022840"/>
    </source>
</evidence>
<dbReference type="InterPro" id="IPR051681">
    <property type="entry name" value="Ser/Thr_Kinases-Pseudokinases"/>
</dbReference>
<feature type="compositionally biased region" description="Polar residues" evidence="5">
    <location>
        <begin position="645"/>
        <end position="655"/>
    </location>
</feature>
<dbReference type="Proteomes" id="UP000076532">
    <property type="component" value="Unassembled WGS sequence"/>
</dbReference>
<evidence type="ECO:0000259" key="6">
    <source>
        <dbReference type="PROSITE" id="PS50011"/>
    </source>
</evidence>
<feature type="region of interest" description="Disordered" evidence="5">
    <location>
        <begin position="33"/>
        <end position="113"/>
    </location>
</feature>
<reference evidence="7 8" key="1">
    <citation type="journal article" date="2016" name="Mol. Biol. Evol.">
        <title>Comparative Genomics of Early-Diverging Mushroom-Forming Fungi Provides Insights into the Origins of Lignocellulose Decay Capabilities.</title>
        <authorList>
            <person name="Nagy L.G."/>
            <person name="Riley R."/>
            <person name="Tritt A."/>
            <person name="Adam C."/>
            <person name="Daum C."/>
            <person name="Floudas D."/>
            <person name="Sun H."/>
            <person name="Yadav J.S."/>
            <person name="Pangilinan J."/>
            <person name="Larsson K.H."/>
            <person name="Matsuura K."/>
            <person name="Barry K."/>
            <person name="Labutti K."/>
            <person name="Kuo R."/>
            <person name="Ohm R.A."/>
            <person name="Bhattacharya S.S."/>
            <person name="Shirouzu T."/>
            <person name="Yoshinaga Y."/>
            <person name="Martin F.M."/>
            <person name="Grigoriev I.V."/>
            <person name="Hibbett D.S."/>
        </authorList>
    </citation>
    <scope>NUCLEOTIDE SEQUENCE [LARGE SCALE GENOMIC DNA]</scope>
    <source>
        <strain evidence="7 8">CBS 109695</strain>
    </source>
</reference>
<dbReference type="PROSITE" id="PS00107">
    <property type="entry name" value="PROTEIN_KINASE_ATP"/>
    <property type="match status" value="1"/>
</dbReference>
<evidence type="ECO:0000256" key="2">
    <source>
        <dbReference type="ARBA" id="ARBA00022741"/>
    </source>
</evidence>
<feature type="binding site" evidence="4">
    <location>
        <position position="383"/>
    </location>
    <ligand>
        <name>ATP</name>
        <dbReference type="ChEBI" id="CHEBI:30616"/>
    </ligand>
</feature>
<feature type="region of interest" description="Disordered" evidence="5">
    <location>
        <begin position="626"/>
        <end position="692"/>
    </location>
</feature>